<dbReference type="InterPro" id="IPR058205">
    <property type="entry name" value="D-LDH-like"/>
</dbReference>
<dbReference type="InterPro" id="IPR006140">
    <property type="entry name" value="D-isomer_DH_NAD-bd"/>
</dbReference>
<keyword evidence="3" id="KW-0520">NAD</keyword>
<dbReference type="SUPFAM" id="SSF52283">
    <property type="entry name" value="Formate/glycerate dehydrogenase catalytic domain-like"/>
    <property type="match status" value="1"/>
</dbReference>
<evidence type="ECO:0008006" key="9">
    <source>
        <dbReference type="Google" id="ProtNLM"/>
    </source>
</evidence>
<dbReference type="SUPFAM" id="SSF51735">
    <property type="entry name" value="NAD(P)-binding Rossmann-fold domains"/>
    <property type="match status" value="1"/>
</dbReference>
<reference evidence="7" key="1">
    <citation type="submission" date="2022-07" db="EMBL/GenBank/DDBJ databases">
        <title>Fungi with potential for degradation of polypropylene.</title>
        <authorList>
            <person name="Gostincar C."/>
        </authorList>
    </citation>
    <scope>NUCLEOTIDE SEQUENCE</scope>
    <source>
        <strain evidence="7">EXF-13308</strain>
    </source>
</reference>
<dbReference type="InterPro" id="IPR036291">
    <property type="entry name" value="NAD(P)-bd_dom_sf"/>
</dbReference>
<dbReference type="Gene3D" id="3.40.50.720">
    <property type="entry name" value="NAD(P)-binding Rossmann-like Domain"/>
    <property type="match status" value="2"/>
</dbReference>
<dbReference type="EMBL" id="JANBVO010000010">
    <property type="protein sequence ID" value="KAJ9149360.1"/>
    <property type="molecule type" value="Genomic_DNA"/>
</dbReference>
<evidence type="ECO:0000259" key="6">
    <source>
        <dbReference type="Pfam" id="PF02826"/>
    </source>
</evidence>
<comment type="caution">
    <text evidence="7">The sequence shown here is derived from an EMBL/GenBank/DDBJ whole genome shotgun (WGS) entry which is preliminary data.</text>
</comment>
<dbReference type="Pfam" id="PF02826">
    <property type="entry name" value="2-Hacid_dh_C"/>
    <property type="match status" value="1"/>
</dbReference>
<proteinExistence type="inferred from homology"/>
<dbReference type="PROSITE" id="PS00671">
    <property type="entry name" value="D_2_HYDROXYACID_DH_3"/>
    <property type="match status" value="1"/>
</dbReference>
<evidence type="ECO:0000259" key="5">
    <source>
        <dbReference type="Pfam" id="PF00389"/>
    </source>
</evidence>
<evidence type="ECO:0000256" key="3">
    <source>
        <dbReference type="ARBA" id="ARBA00023027"/>
    </source>
</evidence>
<dbReference type="InterPro" id="IPR006139">
    <property type="entry name" value="D-isomer_2_OHA_DH_cat_dom"/>
</dbReference>
<dbReference type="Pfam" id="PF00389">
    <property type="entry name" value="2-Hacid_dh"/>
    <property type="match status" value="1"/>
</dbReference>
<comment type="similarity">
    <text evidence="1 4">Belongs to the D-isomer specific 2-hydroxyacid dehydrogenase family.</text>
</comment>
<keyword evidence="2 4" id="KW-0560">Oxidoreductase</keyword>
<name>A0AA38S4V9_9PEZI</name>
<sequence>MKIIVFSTHHYDRASLERVNKEQGFNFDLVFHDTSLNRQTVVLASGFDAACVFVNDEVDETVLRQLSEGGTKLVVLRCAGFNNVDRQAAAKLGVTVLRVPAYSPYSVAEFTVGLLLALDRKLCRAWLRIRLDNFSLDGLVGHDLHDRVVGVLGTGRIGSLVAKTFKLGFGCRVLASDVVRNKEVESFGVPYVELEELFSKSDVICLHCPLTQKTRHIVNAKTLALVKPGMLLINTSRGGLVDTSELIKALENGTVGGCAMDVYEEEARLFFQDLSSAIVRDDIFQRLITFPNVLVTGHQAFFTEEALGAIARTTLQNAAAFAAGRIDDKTRV</sequence>
<keyword evidence="8" id="KW-1185">Reference proteome</keyword>
<feature type="domain" description="D-isomer specific 2-hydroxyacid dehydrogenase catalytic" evidence="5">
    <location>
        <begin position="5"/>
        <end position="326"/>
    </location>
</feature>
<accession>A0AA38S4V9</accession>
<dbReference type="Proteomes" id="UP001174694">
    <property type="component" value="Unassembled WGS sequence"/>
</dbReference>
<evidence type="ECO:0000313" key="8">
    <source>
        <dbReference type="Proteomes" id="UP001174694"/>
    </source>
</evidence>
<organism evidence="7 8">
    <name type="scientific">Pleurostoma richardsiae</name>
    <dbReference type="NCBI Taxonomy" id="41990"/>
    <lineage>
        <taxon>Eukaryota</taxon>
        <taxon>Fungi</taxon>
        <taxon>Dikarya</taxon>
        <taxon>Ascomycota</taxon>
        <taxon>Pezizomycotina</taxon>
        <taxon>Sordariomycetes</taxon>
        <taxon>Sordariomycetidae</taxon>
        <taxon>Calosphaeriales</taxon>
        <taxon>Pleurostomataceae</taxon>
        <taxon>Pleurostoma</taxon>
    </lineage>
</organism>
<dbReference type="PANTHER" id="PTHR43026:SF1">
    <property type="entry name" value="2-HYDROXYACID DEHYDROGENASE HOMOLOG 1-RELATED"/>
    <property type="match status" value="1"/>
</dbReference>
<dbReference type="PANTHER" id="PTHR43026">
    <property type="entry name" value="2-HYDROXYACID DEHYDROGENASE HOMOLOG 1-RELATED"/>
    <property type="match status" value="1"/>
</dbReference>
<dbReference type="CDD" id="cd12183">
    <property type="entry name" value="LDH_like_2"/>
    <property type="match status" value="1"/>
</dbReference>
<evidence type="ECO:0000256" key="1">
    <source>
        <dbReference type="ARBA" id="ARBA00005854"/>
    </source>
</evidence>
<evidence type="ECO:0000313" key="7">
    <source>
        <dbReference type="EMBL" id="KAJ9149360.1"/>
    </source>
</evidence>
<protein>
    <recommendedName>
        <fullName evidence="9">D-lactate dehydrogenase</fullName>
    </recommendedName>
</protein>
<dbReference type="GO" id="GO:0051287">
    <property type="term" value="F:NAD binding"/>
    <property type="evidence" value="ECO:0007669"/>
    <property type="project" value="InterPro"/>
</dbReference>
<dbReference type="GO" id="GO:0016616">
    <property type="term" value="F:oxidoreductase activity, acting on the CH-OH group of donors, NAD or NADP as acceptor"/>
    <property type="evidence" value="ECO:0007669"/>
    <property type="project" value="InterPro"/>
</dbReference>
<gene>
    <name evidence="7" type="ORF">NKR23_g4285</name>
</gene>
<dbReference type="PROSITE" id="PS00670">
    <property type="entry name" value="D_2_HYDROXYACID_DH_2"/>
    <property type="match status" value="1"/>
</dbReference>
<dbReference type="InterPro" id="IPR029753">
    <property type="entry name" value="D-isomer_DH_CS"/>
</dbReference>
<dbReference type="AlphaFoldDB" id="A0AA38S4V9"/>
<evidence type="ECO:0000256" key="2">
    <source>
        <dbReference type="ARBA" id="ARBA00023002"/>
    </source>
</evidence>
<evidence type="ECO:0000256" key="4">
    <source>
        <dbReference type="RuleBase" id="RU003719"/>
    </source>
</evidence>
<feature type="domain" description="D-isomer specific 2-hydroxyacid dehydrogenase NAD-binding" evidence="6">
    <location>
        <begin position="112"/>
        <end position="300"/>
    </location>
</feature>